<dbReference type="Proteomes" id="UP000694888">
    <property type="component" value="Unplaced"/>
</dbReference>
<protein>
    <submittedName>
        <fullName evidence="4">Golgin subfamily A member 6-like protein 1 isoform X1</fullName>
    </submittedName>
</protein>
<keyword evidence="3" id="KW-1185">Reference proteome</keyword>
<gene>
    <name evidence="4" type="primary">LOC101848886</name>
</gene>
<dbReference type="InterPro" id="IPR036002">
    <property type="entry name" value="Stathmin_sf"/>
</dbReference>
<proteinExistence type="predicted"/>
<feature type="region of interest" description="Disordered" evidence="2">
    <location>
        <begin position="295"/>
        <end position="317"/>
    </location>
</feature>
<dbReference type="Pfam" id="PF00836">
    <property type="entry name" value="Stathmin"/>
    <property type="match status" value="1"/>
</dbReference>
<evidence type="ECO:0000256" key="1">
    <source>
        <dbReference type="SAM" id="Coils"/>
    </source>
</evidence>
<sequence>MLNSWEGHTPRPAPLSCIRTDQSVPCLLLTRIFSPLCNWFSFMCMRETQKKKAVHHRIHPNRQAYDAIVVWKGKESQKPKHGSISFDVILKPATSPPTPKPNSPISVKKRELSQEQIENKLKKAEERRSMIEAERLEQIARERQKAIEVMNKAQCESELFSLKTKEKLRRSMEIRRENRETQIRALQDRLREHSQRVNEVQKAGEEMVKEFEEKSEIKLSQKMSTYEENRQNQLKSMLAKLKEHASHINEVCTASENRGPSTDELQEQLVQKMENALKNREEQLRSLQERLAEHESRIKEVQKKKITSSGDGTEKQE</sequence>
<reference evidence="4" key="1">
    <citation type="submission" date="2025-08" db="UniProtKB">
        <authorList>
            <consortium name="RefSeq"/>
        </authorList>
    </citation>
    <scope>IDENTIFICATION</scope>
</reference>
<dbReference type="Gene3D" id="6.10.280.30">
    <property type="match status" value="3"/>
</dbReference>
<name>A0ABM1VTE2_APLCA</name>
<evidence type="ECO:0000313" key="3">
    <source>
        <dbReference type="Proteomes" id="UP000694888"/>
    </source>
</evidence>
<dbReference type="PROSITE" id="PS51663">
    <property type="entry name" value="STATHMIN_3"/>
    <property type="match status" value="1"/>
</dbReference>
<feature type="coiled-coil region" evidence="1">
    <location>
        <begin position="107"/>
        <end position="203"/>
    </location>
</feature>
<dbReference type="GeneID" id="101848886"/>
<organism evidence="3 4">
    <name type="scientific">Aplysia californica</name>
    <name type="common">California sea hare</name>
    <dbReference type="NCBI Taxonomy" id="6500"/>
    <lineage>
        <taxon>Eukaryota</taxon>
        <taxon>Metazoa</taxon>
        <taxon>Spiralia</taxon>
        <taxon>Lophotrochozoa</taxon>
        <taxon>Mollusca</taxon>
        <taxon>Gastropoda</taxon>
        <taxon>Heterobranchia</taxon>
        <taxon>Euthyneura</taxon>
        <taxon>Tectipleura</taxon>
        <taxon>Aplysiida</taxon>
        <taxon>Aplysioidea</taxon>
        <taxon>Aplysiidae</taxon>
        <taxon>Aplysia</taxon>
    </lineage>
</organism>
<accession>A0ABM1VTE2</accession>
<keyword evidence="1" id="KW-0175">Coiled coil</keyword>
<evidence type="ECO:0000313" key="4">
    <source>
        <dbReference type="RefSeq" id="XP_035825684.1"/>
    </source>
</evidence>
<dbReference type="PANTHER" id="PTHR10104">
    <property type="entry name" value="STATHMIN"/>
    <property type="match status" value="1"/>
</dbReference>
<dbReference type="InterPro" id="IPR000956">
    <property type="entry name" value="Stathmin_fam"/>
</dbReference>
<dbReference type="PRINTS" id="PR00345">
    <property type="entry name" value="STATHMIN"/>
</dbReference>
<evidence type="ECO:0000256" key="2">
    <source>
        <dbReference type="SAM" id="MobiDB-lite"/>
    </source>
</evidence>
<dbReference type="PANTHER" id="PTHR10104:SF1">
    <property type="entry name" value="STATHMIN, ISOFORM D"/>
    <property type="match status" value="1"/>
</dbReference>
<dbReference type="SUPFAM" id="SSF101494">
    <property type="entry name" value="Stathmin"/>
    <property type="match status" value="2"/>
</dbReference>
<dbReference type="RefSeq" id="XP_035825684.1">
    <property type="nucleotide sequence ID" value="XM_035969791.1"/>
</dbReference>